<dbReference type="InterPro" id="IPR036378">
    <property type="entry name" value="FAS1_dom_sf"/>
</dbReference>
<proteinExistence type="predicted"/>
<feature type="domain" description="FAS1" evidence="1">
    <location>
        <begin position="34"/>
        <end position="181"/>
    </location>
</feature>
<dbReference type="SMART" id="SM00554">
    <property type="entry name" value="FAS1"/>
    <property type="match status" value="2"/>
</dbReference>
<dbReference type="Pfam" id="PF02469">
    <property type="entry name" value="Fasciclin"/>
    <property type="match status" value="2"/>
</dbReference>
<dbReference type="STRING" id="634771.SAMN04488128_101956"/>
<reference evidence="3" key="1">
    <citation type="submission" date="2017-02" db="EMBL/GenBank/DDBJ databases">
        <authorList>
            <person name="Varghese N."/>
            <person name="Submissions S."/>
        </authorList>
    </citation>
    <scope>NUCLEOTIDE SEQUENCE [LARGE SCALE GENOMIC DNA]</scope>
    <source>
        <strain evidence="3">DSM 22224</strain>
    </source>
</reference>
<dbReference type="OrthoDB" id="1144324at2"/>
<name>A0A1T4M6L1_9BACT</name>
<sequence length="360" mass="40366">MRYNTFRYLFFFFLLVIAGCRKDDLMPPRETAPVRAMGDFIRNNYDLSLFAAAIQKAGLLDSLNQTGPFTCFAPDNKAFNDMGITRARDFDAMNPDSLRLLVSYHVFKDRKYISEFPLQMGNKYVTLAGAELYVSVANIANATHTPPENRNVFVNGAMVYDAPKRNVALSNGVVHVIRKPLGFKPVTIQDHLLADTSLSIFVTVMKRCKLWDGLKEKGPFTVFAPDNEAFRKYNISADSAARLDPEKYEAVAFNIYPLALKPKRIFSTDWTQIAGTYGPISSMINIGNFAIKPVYDYNSYNNTENVFIHMMDVVTGQPSTNGPSALGYRKGFVQGADHLMSNGLVHHIDDLLLDPATLRK</sequence>
<evidence type="ECO:0000259" key="1">
    <source>
        <dbReference type="PROSITE" id="PS50213"/>
    </source>
</evidence>
<dbReference type="InterPro" id="IPR000782">
    <property type="entry name" value="FAS1_domain"/>
</dbReference>
<evidence type="ECO:0000313" key="3">
    <source>
        <dbReference type="Proteomes" id="UP000190367"/>
    </source>
</evidence>
<keyword evidence="3" id="KW-1185">Reference proteome</keyword>
<feature type="domain" description="FAS1" evidence="1">
    <location>
        <begin position="185"/>
        <end position="352"/>
    </location>
</feature>
<dbReference type="PANTHER" id="PTHR10900:SF77">
    <property type="entry name" value="FI19380P1"/>
    <property type="match status" value="1"/>
</dbReference>
<dbReference type="Gene3D" id="2.30.180.10">
    <property type="entry name" value="FAS1 domain"/>
    <property type="match status" value="2"/>
</dbReference>
<dbReference type="EMBL" id="FUWZ01000001">
    <property type="protein sequence ID" value="SJZ62364.1"/>
    <property type="molecule type" value="Genomic_DNA"/>
</dbReference>
<dbReference type="InterPro" id="IPR050904">
    <property type="entry name" value="Adhesion/Biosynth-related"/>
</dbReference>
<organism evidence="2 3">
    <name type="scientific">Chitinophaga eiseniae</name>
    <dbReference type="NCBI Taxonomy" id="634771"/>
    <lineage>
        <taxon>Bacteria</taxon>
        <taxon>Pseudomonadati</taxon>
        <taxon>Bacteroidota</taxon>
        <taxon>Chitinophagia</taxon>
        <taxon>Chitinophagales</taxon>
        <taxon>Chitinophagaceae</taxon>
        <taxon>Chitinophaga</taxon>
    </lineage>
</organism>
<protein>
    <submittedName>
        <fullName evidence="2">Uncaracterized surface protein containing fasciclin (FAS1) repeats</fullName>
    </submittedName>
</protein>
<dbReference type="GO" id="GO:0005615">
    <property type="term" value="C:extracellular space"/>
    <property type="evidence" value="ECO:0007669"/>
    <property type="project" value="TreeGrafter"/>
</dbReference>
<gene>
    <name evidence="2" type="ORF">SAMN04488128_101956</name>
</gene>
<dbReference type="PROSITE" id="PS50213">
    <property type="entry name" value="FAS1"/>
    <property type="match status" value="2"/>
</dbReference>
<dbReference type="RefSeq" id="WP_159455886.1">
    <property type="nucleotide sequence ID" value="NZ_FUWZ01000001.1"/>
</dbReference>
<dbReference type="PROSITE" id="PS51257">
    <property type="entry name" value="PROKAR_LIPOPROTEIN"/>
    <property type="match status" value="1"/>
</dbReference>
<dbReference type="AlphaFoldDB" id="A0A1T4M6L1"/>
<dbReference type="SUPFAM" id="SSF82153">
    <property type="entry name" value="FAS1 domain"/>
    <property type="match status" value="2"/>
</dbReference>
<evidence type="ECO:0000313" key="2">
    <source>
        <dbReference type="EMBL" id="SJZ62364.1"/>
    </source>
</evidence>
<accession>A0A1T4M6L1</accession>
<dbReference type="Proteomes" id="UP000190367">
    <property type="component" value="Unassembled WGS sequence"/>
</dbReference>
<dbReference type="PANTHER" id="PTHR10900">
    <property type="entry name" value="PERIOSTIN-RELATED"/>
    <property type="match status" value="1"/>
</dbReference>